<evidence type="ECO:0000313" key="3">
    <source>
        <dbReference type="Proteomes" id="UP001330812"/>
    </source>
</evidence>
<proteinExistence type="predicted"/>
<feature type="transmembrane region" description="Helical" evidence="1">
    <location>
        <begin position="58"/>
        <end position="88"/>
    </location>
</feature>
<keyword evidence="1" id="KW-0812">Transmembrane</keyword>
<evidence type="ECO:0000313" key="2">
    <source>
        <dbReference type="EMBL" id="WSE32080.1"/>
    </source>
</evidence>
<sequence length="158" mass="16915">MVHEPTPDEAVAALRTVRESREQVIESATGSRWLSVVLGLGVFLGCAANDLLPASLRWVSWVLLGLLVVLALGMLTPTGGALVGRPLLVSDRNQSVGVRLLRVAPIVGIGIVVAVGVEVFGLAHGKIYYGALIGLYIVFADPPFQRWLLRRPGRGSQR</sequence>
<keyword evidence="1" id="KW-1133">Transmembrane helix</keyword>
<feature type="transmembrane region" description="Helical" evidence="1">
    <location>
        <begin position="100"/>
        <end position="121"/>
    </location>
</feature>
<dbReference type="RefSeq" id="WP_326834888.1">
    <property type="nucleotide sequence ID" value="NZ_CP142149.1"/>
</dbReference>
<dbReference type="Proteomes" id="UP001330812">
    <property type="component" value="Chromosome"/>
</dbReference>
<keyword evidence="3" id="KW-1185">Reference proteome</keyword>
<reference evidence="2 3" key="1">
    <citation type="journal article" date="2015" name="Int. J. Syst. Evol. Microbiol.">
        <title>Amycolatopsis rhabdoformis sp. nov., an actinomycete isolated from a tropical forest soil.</title>
        <authorList>
            <person name="Souza W.R."/>
            <person name="Silva R.E."/>
            <person name="Goodfellow M."/>
            <person name="Busarakam K."/>
            <person name="Figueiro F.S."/>
            <person name="Ferreira D."/>
            <person name="Rodrigues-Filho E."/>
            <person name="Moraes L.A.B."/>
            <person name="Zucchi T.D."/>
        </authorList>
    </citation>
    <scope>NUCLEOTIDE SEQUENCE [LARGE SCALE GENOMIC DNA]</scope>
    <source>
        <strain evidence="2 3">NCIMB 14900</strain>
    </source>
</reference>
<name>A0ABZ1IF46_9PSEU</name>
<protein>
    <submittedName>
        <fullName evidence="2">Uncharacterized protein</fullName>
    </submittedName>
</protein>
<evidence type="ECO:0000256" key="1">
    <source>
        <dbReference type="SAM" id="Phobius"/>
    </source>
</evidence>
<gene>
    <name evidence="2" type="ORF">VSH64_08165</name>
</gene>
<dbReference type="EMBL" id="CP142149">
    <property type="protein sequence ID" value="WSE32080.1"/>
    <property type="molecule type" value="Genomic_DNA"/>
</dbReference>
<organism evidence="2 3">
    <name type="scientific">Amycolatopsis rhabdoformis</name>
    <dbReference type="NCBI Taxonomy" id="1448059"/>
    <lineage>
        <taxon>Bacteria</taxon>
        <taxon>Bacillati</taxon>
        <taxon>Actinomycetota</taxon>
        <taxon>Actinomycetes</taxon>
        <taxon>Pseudonocardiales</taxon>
        <taxon>Pseudonocardiaceae</taxon>
        <taxon>Amycolatopsis</taxon>
    </lineage>
</organism>
<keyword evidence="1" id="KW-0472">Membrane</keyword>
<feature type="transmembrane region" description="Helical" evidence="1">
    <location>
        <begin position="127"/>
        <end position="149"/>
    </location>
</feature>
<accession>A0ABZ1IF46</accession>